<organism evidence="2 3">
    <name type="scientific">Acetomicrobium flavidum</name>
    <dbReference type="NCBI Taxonomy" id="49896"/>
    <lineage>
        <taxon>Bacteria</taxon>
        <taxon>Thermotogati</taxon>
        <taxon>Synergistota</taxon>
        <taxon>Synergistia</taxon>
        <taxon>Synergistales</taxon>
        <taxon>Acetomicrobiaceae</taxon>
        <taxon>Acetomicrobium</taxon>
    </lineage>
</organism>
<dbReference type="RefSeq" id="WP_014806464.1">
    <property type="nucleotide sequence ID" value="NZ_DAONBL010000002.1"/>
</dbReference>
<reference evidence="2 3" key="1">
    <citation type="submission" date="2016-11" db="EMBL/GenBank/DDBJ databases">
        <authorList>
            <person name="Varghese N."/>
            <person name="Submissions S."/>
        </authorList>
    </citation>
    <scope>NUCLEOTIDE SEQUENCE [LARGE SCALE GENOMIC DNA]</scope>
    <source>
        <strain evidence="2 3">DSM 20664</strain>
    </source>
</reference>
<feature type="domain" description="Putative Se/S carrier protein-like" evidence="1">
    <location>
        <begin position="3"/>
        <end position="70"/>
    </location>
</feature>
<evidence type="ECO:0000259" key="1">
    <source>
        <dbReference type="Pfam" id="PF11823"/>
    </source>
</evidence>
<dbReference type="Pfam" id="PF11823">
    <property type="entry name" value="Se_S_carrier"/>
    <property type="match status" value="1"/>
</dbReference>
<gene>
    <name evidence="2" type="ORF">SAMN05444368_0527</name>
</gene>
<comment type="caution">
    <text evidence="2">The sequence shown here is derived from an EMBL/GenBank/DDBJ whole genome shotgun (WGS) entry which is preliminary data.</text>
</comment>
<dbReference type="InterPro" id="IPR021778">
    <property type="entry name" value="Se/S_carrier-like"/>
</dbReference>
<evidence type="ECO:0000313" key="3">
    <source>
        <dbReference type="Proteomes" id="UP000185093"/>
    </source>
</evidence>
<accession>A0ABY1JBR0</accession>
<name>A0ABY1JBR0_9BACT</name>
<dbReference type="EMBL" id="FSQZ01000001">
    <property type="protein sequence ID" value="SIN64029.1"/>
    <property type="molecule type" value="Genomic_DNA"/>
</dbReference>
<sequence>MACIATFFVTHMALRFERECRKEGYDVRIIPVPRSLSASCGLACRYPCEAEERIKELCAAHNIEVEGFHRLEGYN</sequence>
<evidence type="ECO:0000313" key="2">
    <source>
        <dbReference type="EMBL" id="SIN64029.1"/>
    </source>
</evidence>
<proteinExistence type="predicted"/>
<keyword evidence="3" id="KW-1185">Reference proteome</keyword>
<dbReference type="Proteomes" id="UP000185093">
    <property type="component" value="Unassembled WGS sequence"/>
</dbReference>
<protein>
    <recommendedName>
        <fullName evidence="1">Putative Se/S carrier protein-like domain-containing protein</fullName>
    </recommendedName>
</protein>